<gene>
    <name evidence="1" type="ORF">D8674_021236</name>
</gene>
<dbReference type="AlphaFoldDB" id="A0A5N5GH53"/>
<keyword evidence="2" id="KW-1185">Reference proteome</keyword>
<name>A0A5N5GH53_9ROSA</name>
<proteinExistence type="predicted"/>
<accession>A0A5N5GH53</accession>
<reference evidence="2" key="2">
    <citation type="submission" date="2019-10" db="EMBL/GenBank/DDBJ databases">
        <title>A de novo genome assembly of a pear dwarfing rootstock.</title>
        <authorList>
            <person name="Wang F."/>
            <person name="Wang J."/>
            <person name="Li S."/>
            <person name="Zhang Y."/>
            <person name="Fang M."/>
            <person name="Ma L."/>
            <person name="Zhao Y."/>
            <person name="Jiang S."/>
        </authorList>
    </citation>
    <scope>NUCLEOTIDE SEQUENCE [LARGE SCALE GENOMIC DNA]</scope>
</reference>
<evidence type="ECO:0000313" key="1">
    <source>
        <dbReference type="EMBL" id="KAB2614648.1"/>
    </source>
</evidence>
<reference evidence="1 2" key="3">
    <citation type="submission" date="2019-11" db="EMBL/GenBank/DDBJ databases">
        <title>A de novo genome assembly of a pear dwarfing rootstock.</title>
        <authorList>
            <person name="Wang F."/>
            <person name="Wang J."/>
            <person name="Li S."/>
            <person name="Zhang Y."/>
            <person name="Fang M."/>
            <person name="Ma L."/>
            <person name="Zhao Y."/>
            <person name="Jiang S."/>
        </authorList>
    </citation>
    <scope>NUCLEOTIDE SEQUENCE [LARGE SCALE GENOMIC DNA]</scope>
    <source>
        <strain evidence="1">S2</strain>
        <tissue evidence="1">Leaf</tissue>
    </source>
</reference>
<dbReference type="Proteomes" id="UP000327157">
    <property type="component" value="Chromosome 3"/>
</dbReference>
<reference evidence="1 2" key="1">
    <citation type="submission" date="2019-09" db="EMBL/GenBank/DDBJ databases">
        <authorList>
            <person name="Ou C."/>
        </authorList>
    </citation>
    <scope>NUCLEOTIDE SEQUENCE [LARGE SCALE GENOMIC DNA]</scope>
    <source>
        <strain evidence="1">S2</strain>
        <tissue evidence="1">Leaf</tissue>
    </source>
</reference>
<sequence length="63" mass="7320">MDNGGNDSILFFPLSPIYLVGFYVSISCADRQIRFWWVSGFCGDRRRSTVSGLRVLLDFRKFH</sequence>
<protein>
    <submittedName>
        <fullName evidence="1">Uncharacterized protein</fullName>
    </submittedName>
</protein>
<comment type="caution">
    <text evidence="1">The sequence shown here is derived from an EMBL/GenBank/DDBJ whole genome shotgun (WGS) entry which is preliminary data.</text>
</comment>
<organism evidence="1 2">
    <name type="scientific">Pyrus ussuriensis x Pyrus communis</name>
    <dbReference type="NCBI Taxonomy" id="2448454"/>
    <lineage>
        <taxon>Eukaryota</taxon>
        <taxon>Viridiplantae</taxon>
        <taxon>Streptophyta</taxon>
        <taxon>Embryophyta</taxon>
        <taxon>Tracheophyta</taxon>
        <taxon>Spermatophyta</taxon>
        <taxon>Magnoliopsida</taxon>
        <taxon>eudicotyledons</taxon>
        <taxon>Gunneridae</taxon>
        <taxon>Pentapetalae</taxon>
        <taxon>rosids</taxon>
        <taxon>fabids</taxon>
        <taxon>Rosales</taxon>
        <taxon>Rosaceae</taxon>
        <taxon>Amygdaloideae</taxon>
        <taxon>Maleae</taxon>
        <taxon>Pyrus</taxon>
    </lineage>
</organism>
<evidence type="ECO:0000313" key="2">
    <source>
        <dbReference type="Proteomes" id="UP000327157"/>
    </source>
</evidence>
<dbReference type="EMBL" id="SMOL01000402">
    <property type="protein sequence ID" value="KAB2614648.1"/>
    <property type="molecule type" value="Genomic_DNA"/>
</dbReference>